<gene>
    <name evidence="1" type="ORF">UFOVP695_11</name>
</gene>
<dbReference type="EMBL" id="LR796667">
    <property type="protein sequence ID" value="CAB4158114.1"/>
    <property type="molecule type" value="Genomic_DNA"/>
</dbReference>
<dbReference type="PROSITE" id="PS52050">
    <property type="entry name" value="WYL"/>
    <property type="match status" value="1"/>
</dbReference>
<accession>A0A6J5NSH3</accession>
<proteinExistence type="predicted"/>
<sequence>MKVYELIIDGDDEELGMTFISIVDTPAIEVKGYAFSEQKEYKFTYDKDKQIIAGPALIPDLKIKRIDDYGKEYYVYFSKETIDKMVRKFMKGGISNKINFNHQNKIVDAYIFSSWIVEDKSLDKSKMYGYDLPAGSYFIEVKVDDKDFWDNYVKKGYNSFSIEGYFNEKIMKFAANPSLNIPVPKSVKDRIAFAIQNQSYLTFFYNNRWTTYEAYRNIRPLALGKLKSSGRWALRGYIENNNSYALLNGFTSDRFRIFLLSRMLGDVTLGQDVFNIPAGYRKNDKDLTSIIAQLSSIQEDYDDDIEDDIFEAVEYTLSEEDILDIFIEDELKEAFVETYNDYPQAASDNAKRALKYMEENPDKKCGTLVGKARANQLANREPISRETIARMSSFARHRQNKDVPYNEGCGGIVWDFWGGTEGIEYAQRKLKEIDNKKQEFKIEPTESETQEEFLQRCIPFEINSGMEPDQAAAVCYTKWDDSK</sequence>
<name>A0A6J5NSH3_9CAUD</name>
<organism evidence="1">
    <name type="scientific">uncultured Caudovirales phage</name>
    <dbReference type="NCBI Taxonomy" id="2100421"/>
    <lineage>
        <taxon>Viruses</taxon>
        <taxon>Duplodnaviria</taxon>
        <taxon>Heunggongvirae</taxon>
        <taxon>Uroviricota</taxon>
        <taxon>Caudoviricetes</taxon>
        <taxon>Peduoviridae</taxon>
        <taxon>Maltschvirus</taxon>
        <taxon>Maltschvirus maltsch</taxon>
    </lineage>
</organism>
<reference evidence="1" key="1">
    <citation type="submission" date="2020-04" db="EMBL/GenBank/DDBJ databases">
        <authorList>
            <person name="Chiriac C."/>
            <person name="Salcher M."/>
            <person name="Ghai R."/>
            <person name="Kavagutti S V."/>
        </authorList>
    </citation>
    <scope>NUCLEOTIDE SEQUENCE</scope>
</reference>
<evidence type="ECO:0000313" key="1">
    <source>
        <dbReference type="EMBL" id="CAB4158114.1"/>
    </source>
</evidence>
<protein>
    <submittedName>
        <fullName evidence="1">Phage-like element PBSX protein, XkdF</fullName>
    </submittedName>
</protein>